<dbReference type="InterPro" id="IPR002068">
    <property type="entry name" value="A-crystallin/Hsp20_dom"/>
</dbReference>
<dbReference type="GO" id="GO:0005634">
    <property type="term" value="C:nucleus"/>
    <property type="evidence" value="ECO:0007669"/>
    <property type="project" value="TreeGrafter"/>
</dbReference>
<protein>
    <recommendedName>
        <fullName evidence="3">SHSP domain-containing protein</fullName>
    </recommendedName>
</protein>
<evidence type="ECO:0000259" key="3">
    <source>
        <dbReference type="PROSITE" id="PS01031"/>
    </source>
</evidence>
<evidence type="ECO:0000313" key="5">
    <source>
        <dbReference type="Proteomes" id="UP001347796"/>
    </source>
</evidence>
<dbReference type="GO" id="GO:0042026">
    <property type="term" value="P:protein refolding"/>
    <property type="evidence" value="ECO:0007669"/>
    <property type="project" value="TreeGrafter"/>
</dbReference>
<sequence>MASFRSEIHIPIKKDDLNFQDRQIQRWGDMETQMEQRKKQWEGEFEKMRKDFFTLKPSEKLDQNRRESGQFDSLKSFYEVDSDGVTKFKVRFDVSEFQPEEIQVKMHDNKIAINARHEEKSTASQISREYSRQVDIPHDVDQDKLQCLMSKDGILCVEGPLLQQSILKQTVLPIKSDSPKSLEVATPVKNPIITDADGTRKLRLQVDVGEFSPDEIVVKTMERKLIVHAEHEEKTQGRTLHKEFNKEYDLPESVDPNTITAYIGDDKNLTIEAPLKAVQRKAYSVTQSHDVQKVVVSKDSSVTITDGRNRPMVTISVHRR</sequence>
<evidence type="ECO:0000313" key="4">
    <source>
        <dbReference type="EMBL" id="KAK6191337.1"/>
    </source>
</evidence>
<dbReference type="InterPro" id="IPR001436">
    <property type="entry name" value="Alpha-crystallin/sHSP_animal"/>
</dbReference>
<dbReference type="Proteomes" id="UP001347796">
    <property type="component" value="Unassembled WGS sequence"/>
</dbReference>
<dbReference type="PANTHER" id="PTHR45640">
    <property type="entry name" value="HEAT SHOCK PROTEIN HSP-12.2-RELATED"/>
    <property type="match status" value="1"/>
</dbReference>
<dbReference type="Pfam" id="PF00011">
    <property type="entry name" value="HSP20"/>
    <property type="match status" value="2"/>
</dbReference>
<feature type="domain" description="SHSP" evidence="3">
    <location>
        <begin position="183"/>
        <end position="288"/>
    </location>
</feature>
<dbReference type="CDD" id="cd06526">
    <property type="entry name" value="metazoan_ACD"/>
    <property type="match status" value="2"/>
</dbReference>
<dbReference type="GO" id="GO:0005737">
    <property type="term" value="C:cytoplasm"/>
    <property type="evidence" value="ECO:0007669"/>
    <property type="project" value="TreeGrafter"/>
</dbReference>
<evidence type="ECO:0000256" key="2">
    <source>
        <dbReference type="RuleBase" id="RU003616"/>
    </source>
</evidence>
<dbReference type="GO" id="GO:0051082">
    <property type="term" value="F:unfolded protein binding"/>
    <property type="evidence" value="ECO:0007669"/>
    <property type="project" value="TreeGrafter"/>
</dbReference>
<dbReference type="InterPro" id="IPR008978">
    <property type="entry name" value="HSP20-like_chaperone"/>
</dbReference>
<dbReference type="PRINTS" id="PR00299">
    <property type="entry name" value="ACRYSTALLIN"/>
</dbReference>
<accession>A0AAN8K9T0</accession>
<dbReference type="PANTHER" id="PTHR45640:SF26">
    <property type="entry name" value="RE23625P"/>
    <property type="match status" value="1"/>
</dbReference>
<dbReference type="SUPFAM" id="SSF49764">
    <property type="entry name" value="HSP20-like chaperones"/>
    <property type="match status" value="2"/>
</dbReference>
<dbReference type="Gene3D" id="2.60.40.790">
    <property type="match status" value="2"/>
</dbReference>
<comment type="similarity">
    <text evidence="1 2">Belongs to the small heat shock protein (HSP20) family.</text>
</comment>
<dbReference type="GO" id="GO:0009408">
    <property type="term" value="P:response to heat"/>
    <property type="evidence" value="ECO:0007669"/>
    <property type="project" value="TreeGrafter"/>
</dbReference>
<comment type="caution">
    <text evidence="4">The sequence shown here is derived from an EMBL/GenBank/DDBJ whole genome shotgun (WGS) entry which is preliminary data.</text>
</comment>
<proteinExistence type="inferred from homology"/>
<gene>
    <name evidence="4" type="ORF">SNE40_003055</name>
</gene>
<name>A0AAN8K9T0_PATCE</name>
<organism evidence="4 5">
    <name type="scientific">Patella caerulea</name>
    <name type="common">Rayed Mediterranean limpet</name>
    <dbReference type="NCBI Taxonomy" id="87958"/>
    <lineage>
        <taxon>Eukaryota</taxon>
        <taxon>Metazoa</taxon>
        <taxon>Spiralia</taxon>
        <taxon>Lophotrochozoa</taxon>
        <taxon>Mollusca</taxon>
        <taxon>Gastropoda</taxon>
        <taxon>Patellogastropoda</taxon>
        <taxon>Patelloidea</taxon>
        <taxon>Patellidae</taxon>
        <taxon>Patella</taxon>
    </lineage>
</organism>
<dbReference type="EMBL" id="JAZGQO010000002">
    <property type="protein sequence ID" value="KAK6191337.1"/>
    <property type="molecule type" value="Genomic_DNA"/>
</dbReference>
<feature type="domain" description="SHSP" evidence="3">
    <location>
        <begin position="68"/>
        <end position="177"/>
    </location>
</feature>
<dbReference type="PROSITE" id="PS01031">
    <property type="entry name" value="SHSP"/>
    <property type="match status" value="2"/>
</dbReference>
<evidence type="ECO:0000256" key="1">
    <source>
        <dbReference type="PROSITE-ProRule" id="PRU00285"/>
    </source>
</evidence>
<dbReference type="AlphaFoldDB" id="A0AAN8K9T0"/>
<keyword evidence="5" id="KW-1185">Reference proteome</keyword>
<reference evidence="4 5" key="1">
    <citation type="submission" date="2024-01" db="EMBL/GenBank/DDBJ databases">
        <title>The genome of the rayed Mediterranean limpet Patella caerulea (Linnaeus, 1758).</title>
        <authorList>
            <person name="Anh-Thu Weber A."/>
            <person name="Halstead-Nussloch G."/>
        </authorList>
    </citation>
    <scope>NUCLEOTIDE SEQUENCE [LARGE SCALE GENOMIC DNA]</scope>
    <source>
        <strain evidence="4">AATW-2023a</strain>
        <tissue evidence="4">Whole specimen</tissue>
    </source>
</reference>